<evidence type="ECO:0000313" key="8">
    <source>
        <dbReference type="Proteomes" id="UP000283374"/>
    </source>
</evidence>
<feature type="compositionally biased region" description="Basic and acidic residues" evidence="5">
    <location>
        <begin position="127"/>
        <end position="139"/>
    </location>
</feature>
<dbReference type="InterPro" id="IPR007593">
    <property type="entry name" value="CD225/Dispanin_fam"/>
</dbReference>
<evidence type="ECO:0000256" key="6">
    <source>
        <dbReference type="SAM" id="Phobius"/>
    </source>
</evidence>
<feature type="region of interest" description="Disordered" evidence="5">
    <location>
        <begin position="124"/>
        <end position="164"/>
    </location>
</feature>
<keyword evidence="3 6" id="KW-1133">Transmembrane helix</keyword>
<evidence type="ECO:0000313" key="7">
    <source>
        <dbReference type="EMBL" id="RHA42633.1"/>
    </source>
</evidence>
<evidence type="ECO:0000256" key="4">
    <source>
        <dbReference type="ARBA" id="ARBA00023136"/>
    </source>
</evidence>
<organism evidence="7 8">
    <name type="scientific">Cellulomonas rhizosphaerae</name>
    <dbReference type="NCBI Taxonomy" id="2293719"/>
    <lineage>
        <taxon>Bacteria</taxon>
        <taxon>Bacillati</taxon>
        <taxon>Actinomycetota</taxon>
        <taxon>Actinomycetes</taxon>
        <taxon>Micrococcales</taxon>
        <taxon>Cellulomonadaceae</taxon>
        <taxon>Cellulomonas</taxon>
    </lineage>
</organism>
<dbReference type="Pfam" id="PF04505">
    <property type="entry name" value="CD225"/>
    <property type="match status" value="1"/>
</dbReference>
<comment type="subcellular location">
    <subcellularLocation>
        <location evidence="1">Membrane</location>
    </subcellularLocation>
</comment>
<feature type="transmembrane region" description="Helical" evidence="6">
    <location>
        <begin position="87"/>
        <end position="115"/>
    </location>
</feature>
<keyword evidence="8" id="KW-1185">Reference proteome</keyword>
<keyword evidence="4 6" id="KW-0472">Membrane</keyword>
<feature type="transmembrane region" description="Helical" evidence="6">
    <location>
        <begin position="39"/>
        <end position="58"/>
    </location>
</feature>
<dbReference type="GO" id="GO:0016020">
    <property type="term" value="C:membrane"/>
    <property type="evidence" value="ECO:0007669"/>
    <property type="project" value="UniProtKB-SubCell"/>
</dbReference>
<comment type="caution">
    <text evidence="7">The sequence shown here is derived from an EMBL/GenBank/DDBJ whole genome shotgun (WGS) entry which is preliminary data.</text>
</comment>
<reference evidence="7 8" key="1">
    <citation type="submission" date="2018-08" db="EMBL/GenBank/DDBJ databases">
        <title>Cellulomonas rhizosphaerae sp. nov., a novel actinomycete isolated from soil.</title>
        <authorList>
            <person name="Tian Y."/>
        </authorList>
    </citation>
    <scope>NUCLEOTIDE SEQUENCE [LARGE SCALE GENOMIC DNA]</scope>
    <source>
        <strain evidence="7 8">NEAU-TCZ24</strain>
    </source>
</reference>
<proteinExistence type="predicted"/>
<gene>
    <name evidence="7" type="ORF">D1825_07225</name>
</gene>
<protein>
    <submittedName>
        <fullName evidence="7">CD225/dispanin family protein</fullName>
    </submittedName>
</protein>
<evidence type="ECO:0000256" key="1">
    <source>
        <dbReference type="ARBA" id="ARBA00004370"/>
    </source>
</evidence>
<feature type="region of interest" description="Disordered" evidence="5">
    <location>
        <begin position="1"/>
        <end position="27"/>
    </location>
</feature>
<dbReference type="AlphaFoldDB" id="A0A413RMW0"/>
<feature type="compositionally biased region" description="Low complexity" evidence="5">
    <location>
        <begin position="1"/>
        <end position="13"/>
    </location>
</feature>
<dbReference type="EMBL" id="QWKP01000171">
    <property type="protein sequence ID" value="RHA42633.1"/>
    <property type="molecule type" value="Genomic_DNA"/>
</dbReference>
<accession>A0A413RMW0</accession>
<sequence length="164" mass="16499">MDAATTTATAEPVGGPPPVGPTPIVAPGPARPAADPVPLGWVIAAMILFWPTAIPALLSSHRAARAAGSGDVTTAAREGGNAKRWSVISVCVGAALAVLSVLVSVVWVAVAAVAWHHDGGPFTLEGGRTHEQPFDHRGGDGQTLPGDPGPRDGTDPRGNQGSDD</sequence>
<evidence type="ECO:0000256" key="5">
    <source>
        <dbReference type="SAM" id="MobiDB-lite"/>
    </source>
</evidence>
<dbReference type="OrthoDB" id="4829336at2"/>
<dbReference type="RefSeq" id="WP_118766765.1">
    <property type="nucleotide sequence ID" value="NZ_QWKP01000171.1"/>
</dbReference>
<name>A0A413RMW0_9CELL</name>
<evidence type="ECO:0000256" key="3">
    <source>
        <dbReference type="ARBA" id="ARBA00022989"/>
    </source>
</evidence>
<dbReference type="Proteomes" id="UP000283374">
    <property type="component" value="Unassembled WGS sequence"/>
</dbReference>
<keyword evidence="2 6" id="KW-0812">Transmembrane</keyword>
<feature type="compositionally biased region" description="Pro residues" evidence="5">
    <location>
        <begin position="14"/>
        <end position="27"/>
    </location>
</feature>
<evidence type="ECO:0000256" key="2">
    <source>
        <dbReference type="ARBA" id="ARBA00022692"/>
    </source>
</evidence>